<evidence type="ECO:0000313" key="1">
    <source>
        <dbReference type="EMBL" id="CED83730.1"/>
    </source>
</evidence>
<name>A0A0F7ST54_PHARH</name>
<protein>
    <submittedName>
        <fullName evidence="1">Uncharacterized protein</fullName>
    </submittedName>
</protein>
<dbReference type="EMBL" id="LN483157">
    <property type="protein sequence ID" value="CED83730.1"/>
    <property type="molecule type" value="Genomic_DNA"/>
</dbReference>
<dbReference type="AlphaFoldDB" id="A0A0F7ST54"/>
<proteinExistence type="predicted"/>
<accession>A0A0F7ST54</accession>
<reference evidence="1" key="1">
    <citation type="submission" date="2014-08" db="EMBL/GenBank/DDBJ databases">
        <authorList>
            <person name="Sharma Rahul"/>
            <person name="Thines Marco"/>
        </authorList>
    </citation>
    <scope>NUCLEOTIDE SEQUENCE</scope>
</reference>
<sequence>MLSLSSLLPALRVRAPVQAAPVLVRFAGQERRSGSVDPKFAQAKLDRLNRIEKAAEMFSSGILPGEITEKLDLGKSYAISTVRGYLINKAWEAPEFKEILSENMDRAFHEPGFLHGCSDFEEASSVLRRLEEKAKQDKALGRNTSGYFRLVRAEREDNMGIKVCYSNKKFRIQSIK</sequence>
<organism evidence="1">
    <name type="scientific">Phaffia rhodozyma</name>
    <name type="common">Yeast</name>
    <name type="synonym">Xanthophyllomyces dendrorhous</name>
    <dbReference type="NCBI Taxonomy" id="264483"/>
    <lineage>
        <taxon>Eukaryota</taxon>
        <taxon>Fungi</taxon>
        <taxon>Dikarya</taxon>
        <taxon>Basidiomycota</taxon>
        <taxon>Agaricomycotina</taxon>
        <taxon>Tremellomycetes</taxon>
        <taxon>Cystofilobasidiales</taxon>
        <taxon>Mrakiaceae</taxon>
        <taxon>Phaffia</taxon>
    </lineage>
</organism>